<protein>
    <submittedName>
        <fullName evidence="1">Uncharacterized protein</fullName>
    </submittedName>
</protein>
<proteinExistence type="predicted"/>
<dbReference type="KEGG" id="vg:2979032"/>
<evidence type="ECO:0000313" key="1">
    <source>
        <dbReference type="EMBL" id="AAU11019.1"/>
    </source>
</evidence>
<organism evidence="1 2">
    <name type="scientific">lymphocystis disease virus-China</name>
    <dbReference type="NCBI Taxonomy" id="256729"/>
    <lineage>
        <taxon>Viruses</taxon>
        <taxon>Varidnaviria</taxon>
        <taxon>Bamfordvirae</taxon>
        <taxon>Nucleocytoviricota</taxon>
        <taxon>Megaviricetes</taxon>
        <taxon>Pimascovirales</taxon>
        <taxon>Pimascovirales incertae sedis</taxon>
        <taxon>Iridoviridae</taxon>
        <taxon>Alphairidovirinae</taxon>
        <taxon>Lymphocystivirus</taxon>
        <taxon>Lymphocystivirus paralichthys1</taxon>
        <taxon>Lymphocystis disease virus 2</taxon>
    </lineage>
</organism>
<dbReference type="EMBL" id="AY380826">
    <property type="protein sequence ID" value="AAU11019.1"/>
    <property type="molecule type" value="Genomic_DNA"/>
</dbReference>
<dbReference type="GeneID" id="2979032"/>
<accession>Q677T8</accession>
<reference evidence="1 2" key="1">
    <citation type="journal article" date="2004" name="J. Virol.">
        <title>Complete genome sequence of lymphocystis disease virus isolated from China.</title>
        <authorList>
            <person name="Zhang Q.Y."/>
            <person name="Xiao F."/>
            <person name="Xie J."/>
            <person name="Li Z.Q."/>
            <person name="Gui J.F."/>
        </authorList>
    </citation>
    <scope>NUCLEOTIDE SEQUENCE [LARGE SCALE GENOMIC DNA]</scope>
</reference>
<keyword evidence="2" id="KW-1185">Reference proteome</keyword>
<dbReference type="RefSeq" id="YP_073680.1">
    <property type="nucleotide sequence ID" value="NC_005902.1"/>
</dbReference>
<evidence type="ECO:0000313" key="2">
    <source>
        <dbReference type="Proteomes" id="UP000106699"/>
    </source>
</evidence>
<sequence length="61" mass="6751">MCNPLNPLTPKLYTHLPCLFVYSLGVKGYLSFNSTLSLMTFYVIDNALGIKGLTPKILLTT</sequence>
<dbReference type="Proteomes" id="UP000106699">
    <property type="component" value="Segment"/>
</dbReference>
<name>Q677T8_9VIRU</name>